<dbReference type="Proteomes" id="UP000765509">
    <property type="component" value="Unassembled WGS sequence"/>
</dbReference>
<gene>
    <name evidence="1" type="ORF">O181_060066</name>
</gene>
<organism evidence="1 2">
    <name type="scientific">Austropuccinia psidii MF-1</name>
    <dbReference type="NCBI Taxonomy" id="1389203"/>
    <lineage>
        <taxon>Eukaryota</taxon>
        <taxon>Fungi</taxon>
        <taxon>Dikarya</taxon>
        <taxon>Basidiomycota</taxon>
        <taxon>Pucciniomycotina</taxon>
        <taxon>Pucciniomycetes</taxon>
        <taxon>Pucciniales</taxon>
        <taxon>Sphaerophragmiaceae</taxon>
        <taxon>Austropuccinia</taxon>
    </lineage>
</organism>
<evidence type="ECO:0000313" key="2">
    <source>
        <dbReference type="Proteomes" id="UP000765509"/>
    </source>
</evidence>
<proteinExistence type="predicted"/>
<sequence>MSVQDPTASHAKPCIVNPDAGEASWFPKIQTTPYARVASRQLQHFLMPVQAPDASHANPYACAGSQKFKRFLTPGNPPNNSKNLLHD</sequence>
<dbReference type="EMBL" id="AVOT02028015">
    <property type="protein sequence ID" value="MBW0520351.1"/>
    <property type="molecule type" value="Genomic_DNA"/>
</dbReference>
<accession>A0A9Q3EDE5</accession>
<comment type="caution">
    <text evidence="1">The sequence shown here is derived from an EMBL/GenBank/DDBJ whole genome shotgun (WGS) entry which is preliminary data.</text>
</comment>
<dbReference type="AlphaFoldDB" id="A0A9Q3EDE5"/>
<reference evidence="1" key="1">
    <citation type="submission" date="2021-03" db="EMBL/GenBank/DDBJ databases">
        <title>Draft genome sequence of rust myrtle Austropuccinia psidii MF-1, a brazilian biotype.</title>
        <authorList>
            <person name="Quecine M.C."/>
            <person name="Pachon D.M.R."/>
            <person name="Bonatelli M.L."/>
            <person name="Correr F.H."/>
            <person name="Franceschini L.M."/>
            <person name="Leite T.F."/>
            <person name="Margarido G.R.A."/>
            <person name="Almeida C.A."/>
            <person name="Ferrarezi J.A."/>
            <person name="Labate C.A."/>
        </authorList>
    </citation>
    <scope>NUCLEOTIDE SEQUENCE</scope>
    <source>
        <strain evidence="1">MF-1</strain>
    </source>
</reference>
<protein>
    <submittedName>
        <fullName evidence="1">Uncharacterized protein</fullName>
    </submittedName>
</protein>
<name>A0A9Q3EDE5_9BASI</name>
<keyword evidence="2" id="KW-1185">Reference proteome</keyword>
<evidence type="ECO:0000313" key="1">
    <source>
        <dbReference type="EMBL" id="MBW0520351.1"/>
    </source>
</evidence>